<protein>
    <submittedName>
        <fullName evidence="2">Interleukin-27 subunit alpha</fullName>
    </submittedName>
</protein>
<keyword evidence="1" id="KW-1185">Reference proteome</keyword>
<dbReference type="AlphaFoldDB" id="A0A9F5MX86"/>
<dbReference type="GO" id="GO:0045523">
    <property type="term" value="F:interleukin-27 receptor binding"/>
    <property type="evidence" value="ECO:0007669"/>
    <property type="project" value="InterPro"/>
</dbReference>
<proteinExistence type="predicted"/>
<gene>
    <name evidence="2" type="primary">IL27</name>
</gene>
<dbReference type="GeneID" id="112541632"/>
<dbReference type="PANTHER" id="PTHR20879">
    <property type="entry name" value="INTERLEUKIN-27 SUBUNIT ALPHA"/>
    <property type="match status" value="1"/>
</dbReference>
<evidence type="ECO:0000313" key="1">
    <source>
        <dbReference type="Proteomes" id="UP000695026"/>
    </source>
</evidence>
<name>A0A9F5MX86_PYTBI</name>
<dbReference type="KEGG" id="pbi:112541632"/>
<dbReference type="CTD" id="246778"/>
<organism evidence="1 2">
    <name type="scientific">Python bivittatus</name>
    <name type="common">Burmese python</name>
    <name type="synonym">Python molurus bivittatus</name>
    <dbReference type="NCBI Taxonomy" id="176946"/>
    <lineage>
        <taxon>Eukaryota</taxon>
        <taxon>Metazoa</taxon>
        <taxon>Chordata</taxon>
        <taxon>Craniata</taxon>
        <taxon>Vertebrata</taxon>
        <taxon>Euteleostomi</taxon>
        <taxon>Lepidosauria</taxon>
        <taxon>Squamata</taxon>
        <taxon>Bifurcata</taxon>
        <taxon>Unidentata</taxon>
        <taxon>Episquamata</taxon>
        <taxon>Toxicofera</taxon>
        <taxon>Serpentes</taxon>
        <taxon>Henophidia</taxon>
        <taxon>Pythonidae</taxon>
        <taxon>Python</taxon>
    </lineage>
</organism>
<dbReference type="Proteomes" id="UP000695026">
    <property type="component" value="Unplaced"/>
</dbReference>
<dbReference type="InterPro" id="IPR026207">
    <property type="entry name" value="IL-27_alpha"/>
</dbReference>
<dbReference type="OrthoDB" id="9446539at2759"/>
<accession>A0A9F5MX86</accession>
<evidence type="ECO:0000313" key="2">
    <source>
        <dbReference type="RefSeq" id="XP_025027741.1"/>
    </source>
</evidence>
<dbReference type="PANTHER" id="PTHR20879:SF1">
    <property type="entry name" value="INTERLEUKIN-27 SUBUNIT ALPHA"/>
    <property type="match status" value="1"/>
</dbReference>
<sequence length="249" mass="28555">MDARNSIIKNMKVSVPQPIQNSAVLLLLQILLNFDILLAAPSTGFQEEKGSGLESIPQKQLNLQKEFSISLKLSRQLLHKTKNLTQCYLSDRLPGVQVTLISHLGLLPSTSIDLHTWISLPDAKRLSQIAENLSLYQGLVQQLRNFEAVKENSKFASQFEDVDDILRDLGHQVNYQISLWGLPSKIQPVPTPQILQHHSQWRNRQEVYIVLHSLKSLLVRMARDFLMLRMRVTKRTSFSRTFQSHHFLS</sequence>
<reference evidence="2" key="1">
    <citation type="submission" date="2025-08" db="UniProtKB">
        <authorList>
            <consortium name="RefSeq"/>
        </authorList>
    </citation>
    <scope>IDENTIFICATION</scope>
    <source>
        <tissue evidence="2">Liver</tissue>
    </source>
</reference>
<dbReference type="InterPro" id="IPR009079">
    <property type="entry name" value="4_helix_cytokine-like_core"/>
</dbReference>
<dbReference type="RefSeq" id="XP_025027741.1">
    <property type="nucleotide sequence ID" value="XM_025171973.1"/>
</dbReference>
<dbReference type="Gene3D" id="1.20.1250.10">
    <property type="match status" value="1"/>
</dbReference>
<dbReference type="SUPFAM" id="SSF47266">
    <property type="entry name" value="4-helical cytokines"/>
    <property type="match status" value="1"/>
</dbReference>
<dbReference type="GO" id="GO:0042129">
    <property type="term" value="P:regulation of T cell proliferation"/>
    <property type="evidence" value="ECO:0007669"/>
    <property type="project" value="InterPro"/>
</dbReference>
<dbReference type="OMA" id="QIALWEL"/>